<comment type="caution">
    <text evidence="2">The sequence shown here is derived from an EMBL/GenBank/DDBJ whole genome shotgun (WGS) entry which is preliminary data.</text>
</comment>
<dbReference type="RefSeq" id="WP_111958794.1">
    <property type="nucleotide sequence ID" value="NZ_BJYI01000013.1"/>
</dbReference>
<dbReference type="AlphaFoldDB" id="A0A511YDR3"/>
<dbReference type="PROSITE" id="PS51257">
    <property type="entry name" value="PROKAR_LIPOPROTEIN"/>
    <property type="match status" value="1"/>
</dbReference>
<evidence type="ECO:0000313" key="3">
    <source>
        <dbReference type="Proteomes" id="UP000321150"/>
    </source>
</evidence>
<organism evidence="2 3">
    <name type="scientific">Chryseobacterium lathyri</name>
    <dbReference type="NCBI Taxonomy" id="395933"/>
    <lineage>
        <taxon>Bacteria</taxon>
        <taxon>Pseudomonadati</taxon>
        <taxon>Bacteroidota</taxon>
        <taxon>Flavobacteriia</taxon>
        <taxon>Flavobacteriales</taxon>
        <taxon>Weeksellaceae</taxon>
        <taxon>Chryseobacterium group</taxon>
        <taxon>Chryseobacterium</taxon>
    </lineage>
</organism>
<evidence type="ECO:0000313" key="2">
    <source>
        <dbReference type="EMBL" id="GEN73303.1"/>
    </source>
</evidence>
<dbReference type="Proteomes" id="UP000321150">
    <property type="component" value="Unassembled WGS sequence"/>
</dbReference>
<feature type="region of interest" description="Disordered" evidence="1">
    <location>
        <begin position="123"/>
        <end position="212"/>
    </location>
</feature>
<dbReference type="EMBL" id="BJYI01000013">
    <property type="protein sequence ID" value="GEN73303.1"/>
    <property type="molecule type" value="Genomic_DNA"/>
</dbReference>
<gene>
    <name evidence="2" type="ORF">CLA01_33750</name>
</gene>
<evidence type="ECO:0000256" key="1">
    <source>
        <dbReference type="SAM" id="MobiDB-lite"/>
    </source>
</evidence>
<sequence>MKNTFLGIIAISILAVSCKKDEKPTYIKEEAGVQQPSIAVNSTSQTALMEQAGVQSNPNPASATVVPGIKNPPHGQPGHRCDIPVGQPLNVNPTTIQTTPGQNPNNSIKIDANSMSAGKVPINNNAQPVKTAPGMNPPHGQPGHRCDIPVGQPLNSKPAPAPAPTPQPVQSAAQNVPGPVTAAPPTGEKPKLNPAHGEPWHNCALKVGDPLS</sequence>
<accession>A0A511YDR3</accession>
<name>A0A511YDR3_9FLAO</name>
<protein>
    <submittedName>
        <fullName evidence="2">Uncharacterized protein</fullName>
    </submittedName>
</protein>
<dbReference type="OrthoDB" id="678557at2"/>
<proteinExistence type="predicted"/>
<reference evidence="2 3" key="1">
    <citation type="submission" date="2019-07" db="EMBL/GenBank/DDBJ databases">
        <title>Whole genome shotgun sequence of Chryseobacterium lathyri NBRC 105250.</title>
        <authorList>
            <person name="Hosoyama A."/>
            <person name="Uohara A."/>
            <person name="Ohji S."/>
            <person name="Ichikawa N."/>
        </authorList>
    </citation>
    <scope>NUCLEOTIDE SEQUENCE [LARGE SCALE GENOMIC DNA]</scope>
    <source>
        <strain evidence="2 3">NBRC 105250</strain>
    </source>
</reference>